<name>A0A084W125_ANOSI</name>
<reference evidence="1 3" key="1">
    <citation type="journal article" date="2014" name="BMC Genomics">
        <title>Genome sequence of Anopheles sinensis provides insight into genetics basis of mosquito competence for malaria parasites.</title>
        <authorList>
            <person name="Zhou D."/>
            <person name="Zhang D."/>
            <person name="Ding G."/>
            <person name="Shi L."/>
            <person name="Hou Q."/>
            <person name="Ye Y."/>
            <person name="Xu Y."/>
            <person name="Zhou H."/>
            <person name="Xiong C."/>
            <person name="Li S."/>
            <person name="Yu J."/>
            <person name="Hong S."/>
            <person name="Yu X."/>
            <person name="Zou P."/>
            <person name="Chen C."/>
            <person name="Chang X."/>
            <person name="Wang W."/>
            <person name="Lv Y."/>
            <person name="Sun Y."/>
            <person name="Ma L."/>
            <person name="Shen B."/>
            <person name="Zhu C."/>
        </authorList>
    </citation>
    <scope>NUCLEOTIDE SEQUENCE [LARGE SCALE GENOMIC DNA]</scope>
</reference>
<dbReference type="EMBL" id="ATLV01019206">
    <property type="status" value="NOT_ANNOTATED_CDS"/>
    <property type="molecule type" value="Genomic_DNA"/>
</dbReference>
<keyword evidence="3" id="KW-1185">Reference proteome</keyword>
<gene>
    <name evidence="1" type="ORF">ZHAS_00011743</name>
</gene>
<reference evidence="2" key="2">
    <citation type="submission" date="2020-05" db="UniProtKB">
        <authorList>
            <consortium name="EnsemblMetazoa"/>
        </authorList>
    </citation>
    <scope>IDENTIFICATION</scope>
</reference>
<dbReference type="EMBL" id="KE525264">
    <property type="protein sequence ID" value="KFB43919.1"/>
    <property type="molecule type" value="Genomic_DNA"/>
</dbReference>
<dbReference type="Proteomes" id="UP000030765">
    <property type="component" value="Unassembled WGS sequence"/>
</dbReference>
<evidence type="ECO:0000313" key="2">
    <source>
        <dbReference type="EnsemblMetazoa" id="ASIC011743-PA"/>
    </source>
</evidence>
<dbReference type="VEuPathDB" id="VectorBase:ASIC011743"/>
<accession>A0A084W125</accession>
<sequence length="88" mass="10091">MVMHAGSIVKRLSEVRVDRVDRIGVGMRLSNVCRGRKEVADELNRTRPGRTRAAVVYMRHNRPATFAFLFDIRRFAGSFEGLADLEVW</sequence>
<evidence type="ECO:0000313" key="3">
    <source>
        <dbReference type="Proteomes" id="UP000030765"/>
    </source>
</evidence>
<protein>
    <submittedName>
        <fullName evidence="1 2">Uncharacterized protein</fullName>
    </submittedName>
</protein>
<organism evidence="1">
    <name type="scientific">Anopheles sinensis</name>
    <name type="common">Mosquito</name>
    <dbReference type="NCBI Taxonomy" id="74873"/>
    <lineage>
        <taxon>Eukaryota</taxon>
        <taxon>Metazoa</taxon>
        <taxon>Ecdysozoa</taxon>
        <taxon>Arthropoda</taxon>
        <taxon>Hexapoda</taxon>
        <taxon>Insecta</taxon>
        <taxon>Pterygota</taxon>
        <taxon>Neoptera</taxon>
        <taxon>Endopterygota</taxon>
        <taxon>Diptera</taxon>
        <taxon>Nematocera</taxon>
        <taxon>Culicoidea</taxon>
        <taxon>Culicidae</taxon>
        <taxon>Anophelinae</taxon>
        <taxon>Anopheles</taxon>
    </lineage>
</organism>
<evidence type="ECO:0000313" key="1">
    <source>
        <dbReference type="EMBL" id="KFB43919.1"/>
    </source>
</evidence>
<dbReference type="AlphaFoldDB" id="A0A084W125"/>
<proteinExistence type="predicted"/>
<dbReference type="EnsemblMetazoa" id="ASIC011743-RA">
    <property type="protein sequence ID" value="ASIC011743-PA"/>
    <property type="gene ID" value="ASIC011743"/>
</dbReference>